<gene>
    <name evidence="2" type="ORF">E2C01_033842</name>
</gene>
<comment type="caution">
    <text evidence="2">The sequence shown here is derived from an EMBL/GenBank/DDBJ whole genome shotgun (WGS) entry which is preliminary data.</text>
</comment>
<name>A0A5B7F4J1_PORTR</name>
<dbReference type="EMBL" id="VSRR010004642">
    <property type="protein sequence ID" value="MPC40286.1"/>
    <property type="molecule type" value="Genomic_DNA"/>
</dbReference>
<dbReference type="Proteomes" id="UP000324222">
    <property type="component" value="Unassembled WGS sequence"/>
</dbReference>
<evidence type="ECO:0000256" key="1">
    <source>
        <dbReference type="SAM" id="MobiDB-lite"/>
    </source>
</evidence>
<reference evidence="2 3" key="1">
    <citation type="submission" date="2019-05" db="EMBL/GenBank/DDBJ databases">
        <title>Another draft genome of Portunus trituberculatus and its Hox gene families provides insights of decapod evolution.</title>
        <authorList>
            <person name="Jeong J.-H."/>
            <person name="Song I."/>
            <person name="Kim S."/>
            <person name="Choi T."/>
            <person name="Kim D."/>
            <person name="Ryu S."/>
            <person name="Kim W."/>
        </authorList>
    </citation>
    <scope>NUCLEOTIDE SEQUENCE [LARGE SCALE GENOMIC DNA]</scope>
    <source>
        <tissue evidence="2">Muscle</tissue>
    </source>
</reference>
<dbReference type="AlphaFoldDB" id="A0A5B7F4J1"/>
<sequence>MVNGHQNAPRNVKNHKRITQQLIKGTDGPGKPTISEWFKSYNIKSSWDEVKTSTMNLECHSQY</sequence>
<proteinExistence type="predicted"/>
<evidence type="ECO:0000313" key="3">
    <source>
        <dbReference type="Proteomes" id="UP000324222"/>
    </source>
</evidence>
<evidence type="ECO:0000313" key="2">
    <source>
        <dbReference type="EMBL" id="MPC40286.1"/>
    </source>
</evidence>
<feature type="region of interest" description="Disordered" evidence="1">
    <location>
        <begin position="1"/>
        <end position="31"/>
    </location>
</feature>
<protein>
    <submittedName>
        <fullName evidence="2">Uncharacterized protein</fullName>
    </submittedName>
</protein>
<keyword evidence="3" id="KW-1185">Reference proteome</keyword>
<accession>A0A5B7F4J1</accession>
<organism evidence="2 3">
    <name type="scientific">Portunus trituberculatus</name>
    <name type="common">Swimming crab</name>
    <name type="synonym">Neptunus trituberculatus</name>
    <dbReference type="NCBI Taxonomy" id="210409"/>
    <lineage>
        <taxon>Eukaryota</taxon>
        <taxon>Metazoa</taxon>
        <taxon>Ecdysozoa</taxon>
        <taxon>Arthropoda</taxon>
        <taxon>Crustacea</taxon>
        <taxon>Multicrustacea</taxon>
        <taxon>Malacostraca</taxon>
        <taxon>Eumalacostraca</taxon>
        <taxon>Eucarida</taxon>
        <taxon>Decapoda</taxon>
        <taxon>Pleocyemata</taxon>
        <taxon>Brachyura</taxon>
        <taxon>Eubrachyura</taxon>
        <taxon>Portunoidea</taxon>
        <taxon>Portunidae</taxon>
        <taxon>Portuninae</taxon>
        <taxon>Portunus</taxon>
    </lineage>
</organism>